<reference evidence="4" key="1">
    <citation type="submission" date="2016-09" db="EMBL/GenBank/DDBJ databases">
        <authorList>
            <person name="Wibberg D."/>
        </authorList>
    </citation>
    <scope>NUCLEOTIDE SEQUENCE [LARGE SCALE GENOMIC DNA]</scope>
</reference>
<evidence type="ECO:0000313" key="4">
    <source>
        <dbReference type="Proteomes" id="UP000184085"/>
    </source>
</evidence>
<dbReference type="GO" id="GO:0016787">
    <property type="term" value="F:hydrolase activity"/>
    <property type="evidence" value="ECO:0007669"/>
    <property type="project" value="UniProtKB-KW"/>
</dbReference>
<dbReference type="InterPro" id="IPR050266">
    <property type="entry name" value="AB_hydrolase_sf"/>
</dbReference>
<dbReference type="Gene3D" id="3.40.50.1820">
    <property type="entry name" value="alpha/beta hydrolase"/>
    <property type="match status" value="1"/>
</dbReference>
<protein>
    <recommendedName>
        <fullName evidence="2">AB hydrolase-1 domain-containing protein</fullName>
    </recommendedName>
</protein>
<dbReference type="AlphaFoldDB" id="A0A1M4MVB4"/>
<dbReference type="PANTHER" id="PTHR43798:SF31">
    <property type="entry name" value="AB HYDROLASE SUPERFAMILY PROTEIN YCLE"/>
    <property type="match status" value="1"/>
</dbReference>
<evidence type="ECO:0000259" key="2">
    <source>
        <dbReference type="Pfam" id="PF12697"/>
    </source>
</evidence>
<evidence type="ECO:0000313" key="3">
    <source>
        <dbReference type="EMBL" id="SCM66240.1"/>
    </source>
</evidence>
<dbReference type="InterPro" id="IPR000073">
    <property type="entry name" value="AB_hydrolase_1"/>
</dbReference>
<feature type="domain" description="AB hydrolase-1" evidence="2">
    <location>
        <begin position="25"/>
        <end position="249"/>
    </location>
</feature>
<keyword evidence="1" id="KW-0378">Hydrolase</keyword>
<organism evidence="3 4">
    <name type="scientific">Donghicola eburneus</name>
    <dbReference type="NCBI Taxonomy" id="393278"/>
    <lineage>
        <taxon>Bacteria</taxon>
        <taxon>Pseudomonadati</taxon>
        <taxon>Pseudomonadota</taxon>
        <taxon>Alphaproteobacteria</taxon>
        <taxon>Rhodobacterales</taxon>
        <taxon>Roseobacteraceae</taxon>
        <taxon>Donghicola</taxon>
    </lineage>
</organism>
<sequence>MTWKTRQRSDFGRLKAVISGAGPQVLLLHGVGLRAEAWGAQIEELSKEFRVLAPDMAGHGDSPMLTGAPTLSDFVTAVADAMSTPAVVVGHSMGAMMALDLASRYPELVRGIGAFNAIFRRSDDAKAAVQARAASLDGVSLADPEPTLRRWFGRALSAERSACAEWLRNADPAGYRAAYRVFAAEDGPSDVALRALNCPALFMTGSDEPNSTPEMSAAMAKRASNGWSVVLDGAAHMMPMTHPAAVNAALRGLIQRCEL</sequence>
<dbReference type="InterPro" id="IPR029058">
    <property type="entry name" value="AB_hydrolase_fold"/>
</dbReference>
<dbReference type="GO" id="GO:0016020">
    <property type="term" value="C:membrane"/>
    <property type="evidence" value="ECO:0007669"/>
    <property type="project" value="TreeGrafter"/>
</dbReference>
<keyword evidence="4" id="KW-1185">Reference proteome</keyword>
<accession>A0A1M4MVB4</accession>
<evidence type="ECO:0000256" key="1">
    <source>
        <dbReference type="ARBA" id="ARBA00022801"/>
    </source>
</evidence>
<dbReference type="PANTHER" id="PTHR43798">
    <property type="entry name" value="MONOACYLGLYCEROL LIPASE"/>
    <property type="match status" value="1"/>
</dbReference>
<dbReference type="RefSeq" id="WP_072703282.1">
    <property type="nucleotide sequence ID" value="NZ_FMJB01000019.1"/>
</dbReference>
<gene>
    <name evidence="3" type="ORF">KARMA_0414</name>
</gene>
<name>A0A1M4MVB4_9RHOB</name>
<dbReference type="SUPFAM" id="SSF53474">
    <property type="entry name" value="alpha/beta-Hydrolases"/>
    <property type="match status" value="1"/>
</dbReference>
<proteinExistence type="predicted"/>
<dbReference type="EMBL" id="FMJB01000019">
    <property type="protein sequence ID" value="SCM66240.1"/>
    <property type="molecule type" value="Genomic_DNA"/>
</dbReference>
<dbReference type="Pfam" id="PF12697">
    <property type="entry name" value="Abhydrolase_6"/>
    <property type="match status" value="1"/>
</dbReference>
<dbReference type="Proteomes" id="UP000184085">
    <property type="component" value="Unassembled WGS sequence"/>
</dbReference>